<sequence length="195" mass="21649">MDSTYCLRILFALFPAYVTCLGNYEGSMPTANLQRVSAHTFPVIGPEVKQMGNWNDPACAYALPCPTVKVIVCRIKCKIVFKRFRLLLKVIIKKMSSDGILLKAPESAQINKIPPEATHPKFQQTYNIHSQPTQIFKPVYPSQSGAQHDVAKSSVAISNAILMMQAPANVQNKAEFNKPKVYPGFPERKIPFAPG</sequence>
<dbReference type="AlphaFoldDB" id="A0A9Q9XG26"/>
<dbReference type="GeneID" id="122140670"/>
<reference evidence="2" key="1">
    <citation type="submission" date="2025-08" db="UniProtKB">
        <authorList>
            <consortium name="RefSeq"/>
        </authorList>
    </citation>
    <scope>IDENTIFICATION</scope>
    <source>
        <tissue evidence="2">Muscle</tissue>
    </source>
</reference>
<dbReference type="Proteomes" id="UP001155660">
    <property type="component" value="Chromosome B19"/>
</dbReference>
<protein>
    <submittedName>
        <fullName evidence="2">Uncharacterized protein zgc:175136</fullName>
    </submittedName>
</protein>
<evidence type="ECO:0000256" key="1">
    <source>
        <dbReference type="SAM" id="SignalP"/>
    </source>
</evidence>
<dbReference type="RefSeq" id="XP_042601173.1">
    <property type="nucleotide sequence ID" value="XM_042745239.1"/>
</dbReference>
<feature type="signal peptide" evidence="1">
    <location>
        <begin position="1"/>
        <end position="20"/>
    </location>
</feature>
<keyword evidence="1" id="KW-0732">Signal</keyword>
<organism evidence="2">
    <name type="scientific">Cyprinus carpio</name>
    <name type="common">Common carp</name>
    <dbReference type="NCBI Taxonomy" id="7962"/>
    <lineage>
        <taxon>Eukaryota</taxon>
        <taxon>Metazoa</taxon>
        <taxon>Chordata</taxon>
        <taxon>Craniata</taxon>
        <taxon>Vertebrata</taxon>
        <taxon>Euteleostomi</taxon>
        <taxon>Actinopterygii</taxon>
        <taxon>Neopterygii</taxon>
        <taxon>Teleostei</taxon>
        <taxon>Ostariophysi</taxon>
        <taxon>Cypriniformes</taxon>
        <taxon>Cyprinidae</taxon>
        <taxon>Cyprininae</taxon>
        <taxon>Cyprinus</taxon>
    </lineage>
</organism>
<dbReference type="KEGG" id="ccar:122140670"/>
<feature type="chain" id="PRO_5040501537" evidence="1">
    <location>
        <begin position="21"/>
        <end position="195"/>
    </location>
</feature>
<gene>
    <name evidence="2" type="primary">zgc:175136</name>
</gene>
<evidence type="ECO:0000313" key="2">
    <source>
        <dbReference type="RefSeq" id="XP_042601173.1"/>
    </source>
</evidence>
<accession>A0A9Q9XG26</accession>
<proteinExistence type="predicted"/>
<name>A0A9Q9XG26_CYPCA</name>